<dbReference type="EMBL" id="CP013234">
    <property type="protein sequence ID" value="AMP03904.1"/>
    <property type="molecule type" value="Genomic_DNA"/>
</dbReference>
<organism evidence="1 2">
    <name type="scientific">Collimonas pratensis</name>
    <dbReference type="NCBI Taxonomy" id="279113"/>
    <lineage>
        <taxon>Bacteria</taxon>
        <taxon>Pseudomonadati</taxon>
        <taxon>Pseudomonadota</taxon>
        <taxon>Betaproteobacteria</taxon>
        <taxon>Burkholderiales</taxon>
        <taxon>Oxalobacteraceae</taxon>
        <taxon>Collimonas</taxon>
    </lineage>
</organism>
<proteinExistence type="predicted"/>
<evidence type="ECO:0000313" key="1">
    <source>
        <dbReference type="EMBL" id="AMP03904.1"/>
    </source>
</evidence>
<name>A0A127Q1K4_9BURK</name>
<sequence length="40" mass="4622">MFSAAMARVIKTPFVKDASVKDMDQFKKLLLFISSTWQLK</sequence>
<dbReference type="KEGG" id="cpra:CPter91_1526"/>
<accession>A0A127Q1K4</accession>
<dbReference type="AlphaFoldDB" id="A0A127Q1K4"/>
<reference evidence="1 2" key="1">
    <citation type="submission" date="2015-11" db="EMBL/GenBank/DDBJ databases">
        <title>Exploring the genomic traits of fungus-feeding bacterial genus Collimonas.</title>
        <authorList>
            <person name="Song C."/>
            <person name="Schmidt R."/>
            <person name="de Jager V."/>
            <person name="Krzyzanowska D."/>
            <person name="Jongedijk E."/>
            <person name="Cankar K."/>
            <person name="Beekwilder J."/>
            <person name="van Veen A."/>
            <person name="de Boer W."/>
            <person name="van Veen J.A."/>
            <person name="Garbeva P."/>
        </authorList>
    </citation>
    <scope>NUCLEOTIDE SEQUENCE [LARGE SCALE GENOMIC DNA]</scope>
    <source>
        <strain evidence="1 2">Ter91</strain>
    </source>
</reference>
<evidence type="ECO:0000313" key="2">
    <source>
        <dbReference type="Proteomes" id="UP000074561"/>
    </source>
</evidence>
<dbReference type="STRING" id="279113.CPter91_1526"/>
<dbReference type="Proteomes" id="UP000074561">
    <property type="component" value="Chromosome"/>
</dbReference>
<gene>
    <name evidence="1" type="ORF">CPter91_1526</name>
</gene>
<protein>
    <submittedName>
        <fullName evidence="1">Uncharacterized protein</fullName>
    </submittedName>
</protein>